<dbReference type="InterPro" id="IPR036869">
    <property type="entry name" value="J_dom_sf"/>
</dbReference>
<dbReference type="Proteomes" id="UP000237347">
    <property type="component" value="Unassembled WGS sequence"/>
</dbReference>
<dbReference type="InterPro" id="IPR001623">
    <property type="entry name" value="DnaJ_domain"/>
</dbReference>
<protein>
    <submittedName>
        <fullName evidence="2">Nad(P)h-quinone oxidoreductase subunit t</fullName>
    </submittedName>
</protein>
<proteinExistence type="predicted"/>
<dbReference type="CDD" id="cd06257">
    <property type="entry name" value="DnaJ"/>
    <property type="match status" value="1"/>
</dbReference>
<feature type="domain" description="J" evidence="1">
    <location>
        <begin position="1"/>
        <end position="54"/>
    </location>
</feature>
<dbReference type="PANTHER" id="PTHR45283:SF1">
    <property type="entry name" value="NAD(P)H-QUINONE OXIDOREDUCTASE SUBUNIT T, CHLOROPLASTIC"/>
    <property type="match status" value="1"/>
</dbReference>
<evidence type="ECO:0000313" key="2">
    <source>
        <dbReference type="EMBL" id="KAK7815753.1"/>
    </source>
</evidence>
<dbReference type="SUPFAM" id="SSF46565">
    <property type="entry name" value="Chaperone J-domain"/>
    <property type="match status" value="1"/>
</dbReference>
<evidence type="ECO:0000259" key="1">
    <source>
        <dbReference type="PROSITE" id="PS50076"/>
    </source>
</evidence>
<reference evidence="2 3" key="1">
    <citation type="journal article" date="2018" name="Sci. Data">
        <title>The draft genome sequence of cork oak.</title>
        <authorList>
            <person name="Ramos A.M."/>
            <person name="Usie A."/>
            <person name="Barbosa P."/>
            <person name="Barros P.M."/>
            <person name="Capote T."/>
            <person name="Chaves I."/>
            <person name="Simoes F."/>
            <person name="Abreu I."/>
            <person name="Carrasquinho I."/>
            <person name="Faro C."/>
            <person name="Guimaraes J.B."/>
            <person name="Mendonca D."/>
            <person name="Nobrega F."/>
            <person name="Rodrigues L."/>
            <person name="Saibo N.J.M."/>
            <person name="Varela M.C."/>
            <person name="Egas C."/>
            <person name="Matos J."/>
            <person name="Miguel C.M."/>
            <person name="Oliveira M.M."/>
            <person name="Ricardo C.P."/>
            <person name="Goncalves S."/>
        </authorList>
    </citation>
    <scope>NUCLEOTIDE SEQUENCE [LARGE SCALE GENOMIC DNA]</scope>
    <source>
        <strain evidence="3">cv. HL8</strain>
    </source>
</reference>
<gene>
    <name evidence="2" type="primary">ndhT_2</name>
    <name evidence="2" type="ORF">CFP56_001116</name>
</gene>
<dbReference type="Gene3D" id="1.10.287.110">
    <property type="entry name" value="DnaJ domain"/>
    <property type="match status" value="1"/>
</dbReference>
<sequence>MEEIRAAYRRLSKARAPSRHNFSLKAASGKFMKLREVYDVLSNEETRRFYDRTLSQEAASLEMRMKLEIPFEKDVPFLTWLIVLAAGTWS</sequence>
<dbReference type="InterPro" id="IPR018253">
    <property type="entry name" value="DnaJ_domain_CS"/>
</dbReference>
<accession>A0AAW0IMV1</accession>
<name>A0AAW0IMV1_QUESU</name>
<dbReference type="PROSITE" id="PS00636">
    <property type="entry name" value="DNAJ_1"/>
    <property type="match status" value="1"/>
</dbReference>
<dbReference type="Pfam" id="PF00226">
    <property type="entry name" value="DnaJ"/>
    <property type="match status" value="1"/>
</dbReference>
<comment type="caution">
    <text evidence="2">The sequence shown here is derived from an EMBL/GenBank/DDBJ whole genome shotgun (WGS) entry which is preliminary data.</text>
</comment>
<dbReference type="AlphaFoldDB" id="A0AAW0IMV1"/>
<dbReference type="EMBL" id="PKMF04000980">
    <property type="protein sequence ID" value="KAK7815753.1"/>
    <property type="molecule type" value="Genomic_DNA"/>
</dbReference>
<keyword evidence="3" id="KW-1185">Reference proteome</keyword>
<organism evidence="2 3">
    <name type="scientific">Quercus suber</name>
    <name type="common">Cork oak</name>
    <dbReference type="NCBI Taxonomy" id="58331"/>
    <lineage>
        <taxon>Eukaryota</taxon>
        <taxon>Viridiplantae</taxon>
        <taxon>Streptophyta</taxon>
        <taxon>Embryophyta</taxon>
        <taxon>Tracheophyta</taxon>
        <taxon>Spermatophyta</taxon>
        <taxon>Magnoliopsida</taxon>
        <taxon>eudicotyledons</taxon>
        <taxon>Gunneridae</taxon>
        <taxon>Pentapetalae</taxon>
        <taxon>rosids</taxon>
        <taxon>fabids</taxon>
        <taxon>Fagales</taxon>
        <taxon>Fagaceae</taxon>
        <taxon>Quercus</taxon>
    </lineage>
</organism>
<dbReference type="InterPro" id="IPR044618">
    <property type="entry name" value="NdhT-like"/>
</dbReference>
<dbReference type="PANTHER" id="PTHR45283">
    <property type="entry name" value="NAD(P)H-QUINONE OXIDOREDUCTASE SUBUNIT T, CHLOROPLASTIC"/>
    <property type="match status" value="1"/>
</dbReference>
<evidence type="ECO:0000313" key="3">
    <source>
        <dbReference type="Proteomes" id="UP000237347"/>
    </source>
</evidence>
<dbReference type="PROSITE" id="PS50076">
    <property type="entry name" value="DNAJ_2"/>
    <property type="match status" value="1"/>
</dbReference>
<dbReference type="Gramene" id="rna-CFP56_40291">
    <property type="protein sequence ID" value="cds-POE93137.1"/>
    <property type="gene ID" value="gene-CFP56_40291"/>
</dbReference>